<keyword evidence="2" id="KW-0732">Signal</keyword>
<gene>
    <name evidence="3" type="ORF">ACFFJH_19850</name>
</gene>
<evidence type="ECO:0000313" key="3">
    <source>
        <dbReference type="EMBL" id="MFC0352082.1"/>
    </source>
</evidence>
<reference evidence="3 4" key="1">
    <citation type="submission" date="2024-09" db="EMBL/GenBank/DDBJ databases">
        <authorList>
            <person name="Sun Q."/>
            <person name="Mori K."/>
        </authorList>
    </citation>
    <scope>NUCLEOTIDE SEQUENCE [LARGE SCALE GENOMIC DNA]</scope>
    <source>
        <strain evidence="3 4">CCM 8677</strain>
    </source>
</reference>
<dbReference type="RefSeq" id="WP_390214853.1">
    <property type="nucleotide sequence ID" value="NZ_JBHLXJ010000036.1"/>
</dbReference>
<evidence type="ECO:0000256" key="2">
    <source>
        <dbReference type="SAM" id="SignalP"/>
    </source>
</evidence>
<sequence>MKKISINMVCLRVLLVVGLSDISVAFAQQRSFEANRKQEMRQRRVEEFRAIRQIEHQERLHHLSEKAAQRQPISNESGLPTAARSGSEMEARPLPKFNRLTPEERIALRRQIREAREDIYLKRQEKN</sequence>
<accession>A0ABV6IJS5</accession>
<evidence type="ECO:0000256" key="1">
    <source>
        <dbReference type="SAM" id="MobiDB-lite"/>
    </source>
</evidence>
<organism evidence="3 4">
    <name type="scientific">Undibacterium danionis</name>
    <dbReference type="NCBI Taxonomy" id="1812100"/>
    <lineage>
        <taxon>Bacteria</taxon>
        <taxon>Pseudomonadati</taxon>
        <taxon>Pseudomonadota</taxon>
        <taxon>Betaproteobacteria</taxon>
        <taxon>Burkholderiales</taxon>
        <taxon>Oxalobacteraceae</taxon>
        <taxon>Undibacterium</taxon>
    </lineage>
</organism>
<evidence type="ECO:0000313" key="4">
    <source>
        <dbReference type="Proteomes" id="UP001589844"/>
    </source>
</evidence>
<dbReference type="Proteomes" id="UP001589844">
    <property type="component" value="Unassembled WGS sequence"/>
</dbReference>
<feature type="compositionally biased region" description="Basic and acidic residues" evidence="1">
    <location>
        <begin position="59"/>
        <end position="68"/>
    </location>
</feature>
<feature type="region of interest" description="Disordered" evidence="1">
    <location>
        <begin position="59"/>
        <end position="100"/>
    </location>
</feature>
<comment type="caution">
    <text evidence="3">The sequence shown here is derived from an EMBL/GenBank/DDBJ whole genome shotgun (WGS) entry which is preliminary data.</text>
</comment>
<feature type="signal peptide" evidence="2">
    <location>
        <begin position="1"/>
        <end position="27"/>
    </location>
</feature>
<proteinExistence type="predicted"/>
<keyword evidence="4" id="KW-1185">Reference proteome</keyword>
<dbReference type="EMBL" id="JBHLXJ010000036">
    <property type="protein sequence ID" value="MFC0352082.1"/>
    <property type="molecule type" value="Genomic_DNA"/>
</dbReference>
<protein>
    <submittedName>
        <fullName evidence="3">Uncharacterized protein</fullName>
    </submittedName>
</protein>
<feature type="chain" id="PRO_5046515885" evidence="2">
    <location>
        <begin position="28"/>
        <end position="127"/>
    </location>
</feature>
<name>A0ABV6IJS5_9BURK</name>